<protein>
    <submittedName>
        <fullName evidence="2">Uncharacterized protein</fullName>
    </submittedName>
</protein>
<dbReference type="EMBL" id="SLWS01000005">
    <property type="protein sequence ID" value="TCO58248.1"/>
    <property type="molecule type" value="Genomic_DNA"/>
</dbReference>
<reference evidence="2 3" key="1">
    <citation type="submission" date="2019-03" db="EMBL/GenBank/DDBJ databases">
        <title>Genomic Encyclopedia of Type Strains, Phase IV (KMG-IV): sequencing the most valuable type-strain genomes for metagenomic binning, comparative biology and taxonomic classification.</title>
        <authorList>
            <person name="Goeker M."/>
        </authorList>
    </citation>
    <scope>NUCLEOTIDE SEQUENCE [LARGE SCALE GENOMIC DNA]</scope>
    <source>
        <strain evidence="2 3">DSM 45934</strain>
    </source>
</reference>
<accession>A0A4R2JMC8</accession>
<dbReference type="Proteomes" id="UP000295680">
    <property type="component" value="Unassembled WGS sequence"/>
</dbReference>
<gene>
    <name evidence="2" type="ORF">EV192_105313</name>
</gene>
<evidence type="ECO:0000313" key="3">
    <source>
        <dbReference type="Proteomes" id="UP000295680"/>
    </source>
</evidence>
<dbReference type="AlphaFoldDB" id="A0A4R2JMC8"/>
<evidence type="ECO:0000256" key="1">
    <source>
        <dbReference type="SAM" id="MobiDB-lite"/>
    </source>
</evidence>
<keyword evidence="3" id="KW-1185">Reference proteome</keyword>
<proteinExistence type="predicted"/>
<evidence type="ECO:0000313" key="2">
    <source>
        <dbReference type="EMBL" id="TCO58248.1"/>
    </source>
</evidence>
<feature type="region of interest" description="Disordered" evidence="1">
    <location>
        <begin position="143"/>
        <end position="166"/>
    </location>
</feature>
<organism evidence="2 3">
    <name type="scientific">Actinocrispum wychmicini</name>
    <dbReference type="NCBI Taxonomy" id="1213861"/>
    <lineage>
        <taxon>Bacteria</taxon>
        <taxon>Bacillati</taxon>
        <taxon>Actinomycetota</taxon>
        <taxon>Actinomycetes</taxon>
        <taxon>Pseudonocardiales</taxon>
        <taxon>Pseudonocardiaceae</taxon>
        <taxon>Actinocrispum</taxon>
    </lineage>
</organism>
<sequence length="166" mass="17481">MGMLDCKADVYANGRQYTVRATTLPPAGELGERIEVSVGGTDMEGLPSASGAFTLPPDGLAAVGRLLHQVMTGVSTLNGRPTTTGASNAQAPWTTKQDEELMELWLAAGDTHSATTVRRELATHFGRSLGSIRARLLKIGANPDAPGHAFIPTEERPPPHPNPSTT</sequence>
<dbReference type="OrthoDB" id="7596694at2"/>
<name>A0A4R2JMC8_9PSEU</name>
<comment type="caution">
    <text evidence="2">The sequence shown here is derived from an EMBL/GenBank/DDBJ whole genome shotgun (WGS) entry which is preliminary data.</text>
</comment>
<dbReference type="RefSeq" id="WP_132118870.1">
    <property type="nucleotide sequence ID" value="NZ_SLWS01000005.1"/>
</dbReference>